<organism evidence="1 2">
    <name type="scientific">Fusarium beomiforme</name>
    <dbReference type="NCBI Taxonomy" id="44412"/>
    <lineage>
        <taxon>Eukaryota</taxon>
        <taxon>Fungi</taxon>
        <taxon>Dikarya</taxon>
        <taxon>Ascomycota</taxon>
        <taxon>Pezizomycotina</taxon>
        <taxon>Sordariomycetes</taxon>
        <taxon>Hypocreomycetidae</taxon>
        <taxon>Hypocreales</taxon>
        <taxon>Nectriaceae</taxon>
        <taxon>Fusarium</taxon>
        <taxon>Fusarium burgessii species complex</taxon>
    </lineage>
</organism>
<reference evidence="1" key="1">
    <citation type="journal article" date="2017" name="Mycologia">
        <title>Fusarium algeriense, sp. nov., a novel toxigenic crown rot pathogen of durum wheat from Algeria is nested in the Fusarium burgessii species complex.</title>
        <authorList>
            <person name="Laraba I."/>
            <person name="Keddad A."/>
            <person name="Boureghda H."/>
            <person name="Abdallah N."/>
            <person name="Vaughan M.M."/>
            <person name="Proctor R.H."/>
            <person name="Busman M."/>
            <person name="O'Donnell K."/>
        </authorList>
    </citation>
    <scope>NUCLEOTIDE SEQUENCE</scope>
    <source>
        <strain evidence="1">NRRL 25174</strain>
    </source>
</reference>
<reference evidence="1" key="2">
    <citation type="submission" date="2020-02" db="EMBL/GenBank/DDBJ databases">
        <title>Identification and distribution of gene clusters putatively required for synthesis of sphingolipid metabolism inhibitors in phylogenetically diverse species of the filamentous fungus Fusarium.</title>
        <authorList>
            <person name="Kim H.-S."/>
            <person name="Busman M."/>
            <person name="Brown D.W."/>
            <person name="Divon H."/>
            <person name="Uhlig S."/>
            <person name="Proctor R.H."/>
        </authorList>
    </citation>
    <scope>NUCLEOTIDE SEQUENCE</scope>
    <source>
        <strain evidence="1">NRRL 25174</strain>
    </source>
</reference>
<dbReference type="AlphaFoldDB" id="A0A9P5AKV2"/>
<comment type="caution">
    <text evidence="1">The sequence shown here is derived from an EMBL/GenBank/DDBJ whole genome shotgun (WGS) entry which is preliminary data.</text>
</comment>
<proteinExistence type="predicted"/>
<sequence>MSPLPPVAIDAIEVCVNPATLDPRGKNDETTRTMMCAAGRAALAKCYGAIQDYDMGSHWARDVTLMRQPRIGATIIGSWRNERTCWSLQAKALRNLAKDANVDSTLASLRPPYPVLNAVAVLHVFGQSPRLLSRSSISRQLAVVVWNWTTRKDRKQTRTVLGSNAARVGVE</sequence>
<evidence type="ECO:0000313" key="2">
    <source>
        <dbReference type="Proteomes" id="UP000730481"/>
    </source>
</evidence>
<protein>
    <submittedName>
        <fullName evidence="1">Uncharacterized protein</fullName>
    </submittedName>
</protein>
<accession>A0A9P5AKV2</accession>
<dbReference type="OrthoDB" id="5106204at2759"/>
<evidence type="ECO:0000313" key="1">
    <source>
        <dbReference type="EMBL" id="KAF4340577.1"/>
    </source>
</evidence>
<dbReference type="Proteomes" id="UP000730481">
    <property type="component" value="Unassembled WGS sequence"/>
</dbReference>
<gene>
    <name evidence="1" type="ORF">FBEOM_5517</name>
</gene>
<name>A0A9P5AKV2_9HYPO</name>
<keyword evidence="2" id="KW-1185">Reference proteome</keyword>
<dbReference type="EMBL" id="PVQB02000234">
    <property type="protein sequence ID" value="KAF4340577.1"/>
    <property type="molecule type" value="Genomic_DNA"/>
</dbReference>